<dbReference type="Pfam" id="PF04280">
    <property type="entry name" value="Tim44"/>
    <property type="match status" value="1"/>
</dbReference>
<gene>
    <name evidence="5" type="ORF">GCM10023165_22570</name>
</gene>
<dbReference type="SMART" id="SM00978">
    <property type="entry name" value="Tim44"/>
    <property type="match status" value="1"/>
</dbReference>
<dbReference type="SUPFAM" id="SSF54427">
    <property type="entry name" value="NTF2-like"/>
    <property type="match status" value="1"/>
</dbReference>
<feature type="domain" description="Tim44-like" evidence="4">
    <location>
        <begin position="213"/>
        <end position="348"/>
    </location>
</feature>
<proteinExistence type="predicted"/>
<feature type="transmembrane region" description="Helical" evidence="2">
    <location>
        <begin position="106"/>
        <end position="127"/>
    </location>
</feature>
<dbReference type="PANTHER" id="PTHR41542:SF1">
    <property type="entry name" value="BLL5807 PROTEIN"/>
    <property type="match status" value="1"/>
</dbReference>
<comment type="caution">
    <text evidence="5">The sequence shown here is derived from an EMBL/GenBank/DDBJ whole genome shotgun (WGS) entry which is preliminary data.</text>
</comment>
<evidence type="ECO:0000313" key="6">
    <source>
        <dbReference type="Proteomes" id="UP001500975"/>
    </source>
</evidence>
<keyword evidence="3" id="KW-0732">Signal</keyword>
<evidence type="ECO:0000256" key="3">
    <source>
        <dbReference type="SAM" id="SignalP"/>
    </source>
</evidence>
<keyword evidence="2" id="KW-0472">Membrane</keyword>
<feature type="compositionally biased region" description="Low complexity" evidence="1">
    <location>
        <begin position="62"/>
        <end position="75"/>
    </location>
</feature>
<feature type="signal peptide" evidence="3">
    <location>
        <begin position="1"/>
        <end position="22"/>
    </location>
</feature>
<dbReference type="Proteomes" id="UP001500975">
    <property type="component" value="Unassembled WGS sequence"/>
</dbReference>
<evidence type="ECO:0000259" key="4">
    <source>
        <dbReference type="SMART" id="SM00978"/>
    </source>
</evidence>
<feature type="chain" id="PRO_5046376386" evidence="3">
    <location>
        <begin position="23"/>
        <end position="350"/>
    </location>
</feature>
<feature type="compositionally biased region" description="Polar residues" evidence="1">
    <location>
        <begin position="32"/>
        <end position="42"/>
    </location>
</feature>
<feature type="transmembrane region" description="Helical" evidence="2">
    <location>
        <begin position="81"/>
        <end position="99"/>
    </location>
</feature>
<feature type="compositionally biased region" description="Polar residues" evidence="1">
    <location>
        <begin position="149"/>
        <end position="166"/>
    </location>
</feature>
<evidence type="ECO:0000256" key="1">
    <source>
        <dbReference type="SAM" id="MobiDB-lite"/>
    </source>
</evidence>
<accession>A0ABP8HP71</accession>
<dbReference type="Gene3D" id="3.10.450.240">
    <property type="match status" value="1"/>
</dbReference>
<evidence type="ECO:0000256" key="2">
    <source>
        <dbReference type="SAM" id="Phobius"/>
    </source>
</evidence>
<keyword evidence="2" id="KW-0812">Transmembrane</keyword>
<dbReference type="EMBL" id="BAABGJ010000020">
    <property type="protein sequence ID" value="GAA4341667.1"/>
    <property type="molecule type" value="Genomic_DNA"/>
</dbReference>
<name>A0ABP8HP71_9BURK</name>
<dbReference type="RefSeq" id="WP_345537902.1">
    <property type="nucleotide sequence ID" value="NZ_BAABGJ010000020.1"/>
</dbReference>
<feature type="region of interest" description="Disordered" evidence="1">
    <location>
        <begin position="28"/>
        <end position="75"/>
    </location>
</feature>
<organism evidence="5 6">
    <name type="scientific">Variovorax defluvii</name>
    <dbReference type="NCBI Taxonomy" id="913761"/>
    <lineage>
        <taxon>Bacteria</taxon>
        <taxon>Pseudomonadati</taxon>
        <taxon>Pseudomonadota</taxon>
        <taxon>Betaproteobacteria</taxon>
        <taxon>Burkholderiales</taxon>
        <taxon>Comamonadaceae</taxon>
        <taxon>Variovorax</taxon>
    </lineage>
</organism>
<keyword evidence="2" id="KW-1133">Transmembrane helix</keyword>
<protein>
    <submittedName>
        <fullName evidence="5">TIM44-like domain-containing protein</fullName>
    </submittedName>
</protein>
<dbReference type="InterPro" id="IPR032710">
    <property type="entry name" value="NTF2-like_dom_sf"/>
</dbReference>
<evidence type="ECO:0000313" key="5">
    <source>
        <dbReference type="EMBL" id="GAA4341667.1"/>
    </source>
</evidence>
<dbReference type="InterPro" id="IPR007379">
    <property type="entry name" value="Tim44-like_dom"/>
</dbReference>
<keyword evidence="6" id="KW-1185">Reference proteome</keyword>
<feature type="region of interest" description="Disordered" evidence="1">
    <location>
        <begin position="144"/>
        <end position="173"/>
    </location>
</feature>
<dbReference type="PANTHER" id="PTHR41542">
    <property type="entry name" value="BLL5807 PROTEIN"/>
    <property type="match status" value="1"/>
</dbReference>
<sequence>MKSLWSVLLVCALAVASMDADARRLGGGKSIGKQSSNVTQREAASTPPATPGAPAQSNVNNAAAKPATPAPAAQAAPKRPWGAMLGGLAAGLGLAWLAHSLGLGEAFGNVLLILLLVMAAVVVWRLIAARSRGNNGMAQRNGGLAFQGAGSSPAQATSPAQYSPKNVGNDASARPWEHNTAAFDATPAQAEHATGGSSMAGAAGAAGGGLIGSALAGSQSWGIPPGFDADGFLAAAKRNFVTLQDAWDRADIGTLRSMMTDGMVGEIQQQLAEREGHTGGQPNKTEVVMLDAKLLGIEEMPDAYMASVEFSGMIREDMSSGPSPFREVWNMTRPVSGGSGWLVAGVQALQ</sequence>
<reference evidence="6" key="1">
    <citation type="journal article" date="2019" name="Int. J. Syst. Evol. Microbiol.">
        <title>The Global Catalogue of Microorganisms (GCM) 10K type strain sequencing project: providing services to taxonomists for standard genome sequencing and annotation.</title>
        <authorList>
            <consortium name="The Broad Institute Genomics Platform"/>
            <consortium name="The Broad Institute Genome Sequencing Center for Infectious Disease"/>
            <person name="Wu L."/>
            <person name="Ma J."/>
        </authorList>
    </citation>
    <scope>NUCLEOTIDE SEQUENCE [LARGE SCALE GENOMIC DNA]</scope>
    <source>
        <strain evidence="6">JCM 17804</strain>
    </source>
</reference>
<feature type="compositionally biased region" description="Low complexity" evidence="1">
    <location>
        <begin position="43"/>
        <end position="55"/>
    </location>
</feature>